<comment type="similarity">
    <text evidence="1">Belongs to the bacterial solute-binding protein 1 family.</text>
</comment>
<dbReference type="Proteomes" id="UP000295636">
    <property type="component" value="Unassembled WGS sequence"/>
</dbReference>
<evidence type="ECO:0000256" key="2">
    <source>
        <dbReference type="ARBA" id="ARBA00022448"/>
    </source>
</evidence>
<feature type="chain" id="PRO_5020891645" evidence="4">
    <location>
        <begin position="25"/>
        <end position="424"/>
    </location>
</feature>
<keyword evidence="6" id="KW-1185">Reference proteome</keyword>
<dbReference type="OrthoDB" id="9769685at2"/>
<dbReference type="PROSITE" id="PS51257">
    <property type="entry name" value="PROKAR_LIPOPROTEIN"/>
    <property type="match status" value="1"/>
</dbReference>
<dbReference type="InterPro" id="IPR006059">
    <property type="entry name" value="SBP"/>
</dbReference>
<evidence type="ECO:0000256" key="3">
    <source>
        <dbReference type="ARBA" id="ARBA00022729"/>
    </source>
</evidence>
<dbReference type="EMBL" id="SMRT01000039">
    <property type="protein sequence ID" value="TDF88917.1"/>
    <property type="molecule type" value="Genomic_DNA"/>
</dbReference>
<accession>A0A4R5K6N9</accession>
<dbReference type="PANTHER" id="PTHR30061:SF50">
    <property type="entry name" value="MALTOSE_MALTODEXTRIN-BINDING PERIPLASMIC PROTEIN"/>
    <property type="match status" value="1"/>
</dbReference>
<dbReference type="SUPFAM" id="SSF53850">
    <property type="entry name" value="Periplasmic binding protein-like II"/>
    <property type="match status" value="1"/>
</dbReference>
<feature type="signal peptide" evidence="4">
    <location>
        <begin position="1"/>
        <end position="24"/>
    </location>
</feature>
<sequence>MKRIRRMVSSITVLGLLLTSAACGGPQEPGTSGGSGEKKAVEVWVRDNVAKLLETPVKQFNDSHPNIQVKMTSVPAASFSEQFATAVASKNLPDVVSIDLVLAPYFASVGAFKDITASYGQLAYKDQLNANMVNMGKYNGKQYALPLSADVSALIYNKDHFKDAGLDPEKPPVTWKELREYAKKLTTNDRFGFVYSASVPGTLMFTFLPFLWGNGGSITSDDGKQVLIDKPESVEALKFMSDLTNEDKAVPAGSPTYGGQQAYDAFTSGKASMIVYGNFKVSDLNLNFPKINYGVALIPKNEGKQHSSFAGGDLVALTATTKQEKEAWEFVNYLLSKDVQVEFFAKNGTIPVRSDFFDNTYFQKEPRFKVFTEALKVAKTPYSTKHNEILRVWTSTQDALQGKKSAEEVFKNQSVEIKKLVDSK</sequence>
<dbReference type="PROSITE" id="PS01037">
    <property type="entry name" value="SBP_BACTERIAL_1"/>
    <property type="match status" value="1"/>
</dbReference>
<dbReference type="PANTHER" id="PTHR30061">
    <property type="entry name" value="MALTOSE-BINDING PERIPLASMIC PROTEIN"/>
    <property type="match status" value="1"/>
</dbReference>
<keyword evidence="2" id="KW-0813">Transport</keyword>
<dbReference type="Gene3D" id="3.40.190.10">
    <property type="entry name" value="Periplasmic binding protein-like II"/>
    <property type="match status" value="2"/>
</dbReference>
<dbReference type="CDD" id="cd14748">
    <property type="entry name" value="PBP2_UgpB"/>
    <property type="match status" value="1"/>
</dbReference>
<evidence type="ECO:0000313" key="6">
    <source>
        <dbReference type="Proteomes" id="UP000295636"/>
    </source>
</evidence>
<protein>
    <submittedName>
        <fullName evidence="5">ABC transporter substrate-binding protein</fullName>
    </submittedName>
</protein>
<dbReference type="RefSeq" id="WP_133237051.1">
    <property type="nucleotide sequence ID" value="NZ_SMRT01000039.1"/>
</dbReference>
<evidence type="ECO:0000256" key="1">
    <source>
        <dbReference type="ARBA" id="ARBA00008520"/>
    </source>
</evidence>
<dbReference type="GO" id="GO:0042956">
    <property type="term" value="P:maltodextrin transmembrane transport"/>
    <property type="evidence" value="ECO:0007669"/>
    <property type="project" value="TreeGrafter"/>
</dbReference>
<reference evidence="5 6" key="1">
    <citation type="submission" date="2019-03" db="EMBL/GenBank/DDBJ databases">
        <title>This is whole genome sequence of Paenibacillus sp MS74 strain.</title>
        <authorList>
            <person name="Trinh H.N."/>
        </authorList>
    </citation>
    <scope>NUCLEOTIDE SEQUENCE [LARGE SCALE GENOMIC DNA]</scope>
    <source>
        <strain evidence="5 6">MS74</strain>
    </source>
</reference>
<evidence type="ECO:0000313" key="5">
    <source>
        <dbReference type="EMBL" id="TDF88917.1"/>
    </source>
</evidence>
<gene>
    <name evidence="5" type="ORF">E1757_35075</name>
</gene>
<comment type="caution">
    <text evidence="5">The sequence shown here is derived from an EMBL/GenBank/DDBJ whole genome shotgun (WGS) entry which is preliminary data.</text>
</comment>
<keyword evidence="3 4" id="KW-0732">Signal</keyword>
<dbReference type="GO" id="GO:1901982">
    <property type="term" value="F:maltose binding"/>
    <property type="evidence" value="ECO:0007669"/>
    <property type="project" value="TreeGrafter"/>
</dbReference>
<dbReference type="GO" id="GO:0055085">
    <property type="term" value="P:transmembrane transport"/>
    <property type="evidence" value="ECO:0007669"/>
    <property type="project" value="InterPro"/>
</dbReference>
<organism evidence="5 6">
    <name type="scientific">Paenibacillus piri</name>
    <dbReference type="NCBI Taxonomy" id="2547395"/>
    <lineage>
        <taxon>Bacteria</taxon>
        <taxon>Bacillati</taxon>
        <taxon>Bacillota</taxon>
        <taxon>Bacilli</taxon>
        <taxon>Bacillales</taxon>
        <taxon>Paenibacillaceae</taxon>
        <taxon>Paenibacillus</taxon>
    </lineage>
</organism>
<proteinExistence type="inferred from homology"/>
<dbReference type="AlphaFoldDB" id="A0A4R5K6N9"/>
<dbReference type="InterPro" id="IPR006061">
    <property type="entry name" value="SBP_1_CS"/>
</dbReference>
<evidence type="ECO:0000256" key="4">
    <source>
        <dbReference type="SAM" id="SignalP"/>
    </source>
</evidence>
<dbReference type="Pfam" id="PF01547">
    <property type="entry name" value="SBP_bac_1"/>
    <property type="match status" value="1"/>
</dbReference>
<name>A0A4R5K6N9_9BACL</name>
<dbReference type="GO" id="GO:0055052">
    <property type="term" value="C:ATP-binding cassette (ABC) transporter complex, substrate-binding subunit-containing"/>
    <property type="evidence" value="ECO:0007669"/>
    <property type="project" value="TreeGrafter"/>
</dbReference>
<dbReference type="GO" id="GO:0015768">
    <property type="term" value="P:maltose transport"/>
    <property type="evidence" value="ECO:0007669"/>
    <property type="project" value="TreeGrafter"/>
</dbReference>